<feature type="region of interest" description="Disordered" evidence="1">
    <location>
        <begin position="80"/>
        <end position="109"/>
    </location>
</feature>
<keyword evidence="3" id="KW-1185">Reference proteome</keyword>
<name>A0A016TVQ2_9BILA</name>
<feature type="region of interest" description="Disordered" evidence="1">
    <location>
        <begin position="41"/>
        <end position="62"/>
    </location>
</feature>
<evidence type="ECO:0000256" key="1">
    <source>
        <dbReference type="SAM" id="MobiDB-lite"/>
    </source>
</evidence>
<reference evidence="3" key="1">
    <citation type="journal article" date="2015" name="Nat. Genet.">
        <title>The genome and transcriptome of the zoonotic hookworm Ancylostoma ceylanicum identify infection-specific gene families.</title>
        <authorList>
            <person name="Schwarz E.M."/>
            <person name="Hu Y."/>
            <person name="Antoshechkin I."/>
            <person name="Miller M.M."/>
            <person name="Sternberg P.W."/>
            <person name="Aroian R.V."/>
        </authorList>
    </citation>
    <scope>NUCLEOTIDE SEQUENCE</scope>
    <source>
        <strain evidence="3">HY135</strain>
    </source>
</reference>
<protein>
    <submittedName>
        <fullName evidence="2">Uncharacterized protein</fullName>
    </submittedName>
</protein>
<comment type="caution">
    <text evidence="2">The sequence shown here is derived from an EMBL/GenBank/DDBJ whole genome shotgun (WGS) entry which is preliminary data.</text>
</comment>
<dbReference type="Proteomes" id="UP000024635">
    <property type="component" value="Unassembled WGS sequence"/>
</dbReference>
<evidence type="ECO:0000313" key="2">
    <source>
        <dbReference type="EMBL" id="EYC06890.1"/>
    </source>
</evidence>
<gene>
    <name evidence="2" type="primary">Acey_s0073.g758</name>
    <name evidence="2" type="ORF">Y032_0073g758</name>
</gene>
<proteinExistence type="predicted"/>
<feature type="compositionally biased region" description="Basic and acidic residues" evidence="1">
    <location>
        <begin position="80"/>
        <end position="90"/>
    </location>
</feature>
<dbReference type="EMBL" id="JARK01001409">
    <property type="protein sequence ID" value="EYC06890.1"/>
    <property type="molecule type" value="Genomic_DNA"/>
</dbReference>
<evidence type="ECO:0000313" key="3">
    <source>
        <dbReference type="Proteomes" id="UP000024635"/>
    </source>
</evidence>
<organism evidence="2 3">
    <name type="scientific">Ancylostoma ceylanicum</name>
    <dbReference type="NCBI Taxonomy" id="53326"/>
    <lineage>
        <taxon>Eukaryota</taxon>
        <taxon>Metazoa</taxon>
        <taxon>Ecdysozoa</taxon>
        <taxon>Nematoda</taxon>
        <taxon>Chromadorea</taxon>
        <taxon>Rhabditida</taxon>
        <taxon>Rhabditina</taxon>
        <taxon>Rhabditomorpha</taxon>
        <taxon>Strongyloidea</taxon>
        <taxon>Ancylostomatidae</taxon>
        <taxon>Ancylostomatinae</taxon>
        <taxon>Ancylostoma</taxon>
    </lineage>
</organism>
<dbReference type="AlphaFoldDB" id="A0A016TVQ2"/>
<feature type="compositionally biased region" description="Basic and acidic residues" evidence="1">
    <location>
        <begin position="41"/>
        <end position="56"/>
    </location>
</feature>
<sequence>MTSWFICAAKERWSPFDALSWTVLLPQNSFTYRRDYPQRYGKRYDKSPPMEPKRSLETAAWSPQFRRHPTVQRLQEDLATRRDRVTDDHVHHSHPAAAHRRKAIGDQGTHLLNPKRKQENLLLNTMI</sequence>
<feature type="compositionally biased region" description="Basic residues" evidence="1">
    <location>
        <begin position="91"/>
        <end position="102"/>
    </location>
</feature>
<accession>A0A016TVQ2</accession>